<keyword evidence="2" id="KW-1185">Reference proteome</keyword>
<sequence>MDFPAFGKIIHQMELPVESFPYYEIEYTQDQKPYVRLPHYDNTTLFFLTEFYGTDAEALMETLNVGDINNALISVPKPYKLDHAHYFIKQQQHSSGAVPFLQVIRNGDPRLGRLAGCVWLTPREGAMENLY</sequence>
<dbReference type="OrthoDB" id="3594094at2759"/>
<reference evidence="1 2" key="1">
    <citation type="journal article" date="2018" name="IMA Fungus">
        <title>IMA Genome-F 9: Draft genome sequence of Annulohypoxylon stygium, Aspergillus mulundensis, Berkeleyomyces basicola (syn. Thielaviopsis basicola), Ceratocystis smalleyi, two Cercospora beticola strains, Coleophoma cylindrospora, Fusarium fracticaudum, Phialophora cf. hyalina, and Morchella septimelata.</title>
        <authorList>
            <person name="Wingfield B.D."/>
            <person name="Bills G.F."/>
            <person name="Dong Y."/>
            <person name="Huang W."/>
            <person name="Nel W.J."/>
            <person name="Swalarsk-Parry B.S."/>
            <person name="Vaghefi N."/>
            <person name="Wilken P.M."/>
            <person name="An Z."/>
            <person name="de Beer Z.W."/>
            <person name="De Vos L."/>
            <person name="Chen L."/>
            <person name="Duong T.A."/>
            <person name="Gao Y."/>
            <person name="Hammerbacher A."/>
            <person name="Kikkert J.R."/>
            <person name="Li Y."/>
            <person name="Li H."/>
            <person name="Li K."/>
            <person name="Li Q."/>
            <person name="Liu X."/>
            <person name="Ma X."/>
            <person name="Naidoo K."/>
            <person name="Pethybridge S.J."/>
            <person name="Sun J."/>
            <person name="Steenkamp E.T."/>
            <person name="van der Nest M.A."/>
            <person name="van Wyk S."/>
            <person name="Wingfield M.J."/>
            <person name="Xiong C."/>
            <person name="Yue Q."/>
            <person name="Zhang X."/>
        </authorList>
    </citation>
    <scope>NUCLEOTIDE SEQUENCE [LARGE SCALE GENOMIC DNA]</scope>
    <source>
        <strain evidence="1 2">BP5796</strain>
    </source>
</reference>
<dbReference type="Proteomes" id="UP000256328">
    <property type="component" value="Unassembled WGS sequence"/>
</dbReference>
<dbReference type="EMBL" id="PDLN01000020">
    <property type="protein sequence ID" value="RDW59186.1"/>
    <property type="molecule type" value="Genomic_DNA"/>
</dbReference>
<proteinExistence type="predicted"/>
<name>A0A3D8QBG7_9HELO</name>
<accession>A0A3D8QBG7</accession>
<evidence type="ECO:0000313" key="1">
    <source>
        <dbReference type="EMBL" id="RDW59186.1"/>
    </source>
</evidence>
<organism evidence="1 2">
    <name type="scientific">Coleophoma crateriformis</name>
    <dbReference type="NCBI Taxonomy" id="565419"/>
    <lineage>
        <taxon>Eukaryota</taxon>
        <taxon>Fungi</taxon>
        <taxon>Dikarya</taxon>
        <taxon>Ascomycota</taxon>
        <taxon>Pezizomycotina</taxon>
        <taxon>Leotiomycetes</taxon>
        <taxon>Helotiales</taxon>
        <taxon>Dermateaceae</taxon>
        <taxon>Coleophoma</taxon>
    </lineage>
</organism>
<protein>
    <submittedName>
        <fullName evidence="1">Uncharacterized protein</fullName>
    </submittedName>
</protein>
<dbReference type="AlphaFoldDB" id="A0A3D8QBG7"/>
<comment type="caution">
    <text evidence="1">The sequence shown here is derived from an EMBL/GenBank/DDBJ whole genome shotgun (WGS) entry which is preliminary data.</text>
</comment>
<gene>
    <name evidence="1" type="ORF">BP5796_12110</name>
</gene>
<evidence type="ECO:0000313" key="2">
    <source>
        <dbReference type="Proteomes" id="UP000256328"/>
    </source>
</evidence>